<keyword evidence="3" id="KW-1185">Reference proteome</keyword>
<comment type="caution">
    <text evidence="2">The sequence shown here is derived from an EMBL/GenBank/DDBJ whole genome shotgun (WGS) entry which is preliminary data.</text>
</comment>
<dbReference type="Pfam" id="PF00583">
    <property type="entry name" value="Acetyltransf_1"/>
    <property type="match status" value="1"/>
</dbReference>
<reference evidence="2 3" key="1">
    <citation type="submission" date="2018-07" db="EMBL/GenBank/DDBJ databases">
        <title>Genomic Encyclopedia of Type Strains, Phase IV (KMG-IV): sequencing the most valuable type-strain genomes for metagenomic binning, comparative biology and taxonomic classification.</title>
        <authorList>
            <person name="Goeker M."/>
        </authorList>
    </citation>
    <scope>NUCLEOTIDE SEQUENCE [LARGE SCALE GENOMIC DNA]</scope>
    <source>
        <strain evidence="2 3">DSM 21634</strain>
    </source>
</reference>
<dbReference type="PROSITE" id="PS51186">
    <property type="entry name" value="GNAT"/>
    <property type="match status" value="1"/>
</dbReference>
<feature type="domain" description="N-acetyltransferase" evidence="1">
    <location>
        <begin position="1"/>
        <end position="162"/>
    </location>
</feature>
<organism evidence="2 3">
    <name type="scientific">Pseudorhodoferax soli</name>
    <dbReference type="NCBI Taxonomy" id="545864"/>
    <lineage>
        <taxon>Bacteria</taxon>
        <taxon>Pseudomonadati</taxon>
        <taxon>Pseudomonadota</taxon>
        <taxon>Betaproteobacteria</taxon>
        <taxon>Burkholderiales</taxon>
        <taxon>Comamonadaceae</taxon>
    </lineage>
</organism>
<dbReference type="EMBL" id="QPJK01000017">
    <property type="protein sequence ID" value="RCW63826.1"/>
    <property type="molecule type" value="Genomic_DNA"/>
</dbReference>
<dbReference type="GO" id="GO:0005840">
    <property type="term" value="C:ribosome"/>
    <property type="evidence" value="ECO:0007669"/>
    <property type="project" value="UniProtKB-KW"/>
</dbReference>
<dbReference type="AlphaFoldDB" id="A0A368X9B8"/>
<dbReference type="Gene3D" id="3.40.630.30">
    <property type="match status" value="1"/>
</dbReference>
<sequence length="162" mass="16582">MAAADLPCVMAIQAEAYAAADFAPEQPAVFRDRMALAPGLCLVACDAAGAVLGYLLSHPWVDAAPPALHSALGALPPAAVCWYLHDCAVASRAHGQGMAAVLYAQALAQARAQGLVRGALVAVDGAASYWQRLGYQVRDLGAGQSKLAAYGPGAAYMVRAFG</sequence>
<name>A0A368X9B8_9BURK</name>
<dbReference type="InterPro" id="IPR016181">
    <property type="entry name" value="Acyl_CoA_acyltransferase"/>
</dbReference>
<dbReference type="GO" id="GO:0016747">
    <property type="term" value="F:acyltransferase activity, transferring groups other than amino-acyl groups"/>
    <property type="evidence" value="ECO:0007669"/>
    <property type="project" value="InterPro"/>
</dbReference>
<dbReference type="Proteomes" id="UP000252884">
    <property type="component" value="Unassembled WGS sequence"/>
</dbReference>
<dbReference type="SUPFAM" id="SSF55729">
    <property type="entry name" value="Acyl-CoA N-acyltransferases (Nat)"/>
    <property type="match status" value="1"/>
</dbReference>
<protein>
    <submittedName>
        <fullName evidence="2">Ribosomal protein S18 acetylase RimI-like enzyme</fullName>
    </submittedName>
</protein>
<keyword evidence="2" id="KW-0687">Ribonucleoprotein</keyword>
<proteinExistence type="predicted"/>
<accession>A0A368X9B8</accession>
<evidence type="ECO:0000313" key="3">
    <source>
        <dbReference type="Proteomes" id="UP000252884"/>
    </source>
</evidence>
<dbReference type="OrthoDB" id="359414at2"/>
<evidence type="ECO:0000259" key="1">
    <source>
        <dbReference type="PROSITE" id="PS51186"/>
    </source>
</evidence>
<dbReference type="InterPro" id="IPR000182">
    <property type="entry name" value="GNAT_dom"/>
</dbReference>
<evidence type="ECO:0000313" key="2">
    <source>
        <dbReference type="EMBL" id="RCW63826.1"/>
    </source>
</evidence>
<keyword evidence="2" id="KW-0689">Ribosomal protein</keyword>
<gene>
    <name evidence="2" type="ORF">DES41_11744</name>
</gene>